<dbReference type="EMBL" id="JAUESC010000002">
    <property type="protein sequence ID" value="KAK0605442.1"/>
    <property type="molecule type" value="Genomic_DNA"/>
</dbReference>
<proteinExistence type="predicted"/>
<dbReference type="PANTHER" id="PTHR11439:SF511">
    <property type="match status" value="1"/>
</dbReference>
<dbReference type="SUPFAM" id="SSF56672">
    <property type="entry name" value="DNA/RNA polymerases"/>
    <property type="match status" value="1"/>
</dbReference>
<evidence type="ECO:0000259" key="3">
    <source>
        <dbReference type="Pfam" id="PF07727"/>
    </source>
</evidence>
<dbReference type="InterPro" id="IPR013103">
    <property type="entry name" value="RVT_2"/>
</dbReference>
<reference evidence="5" key="2">
    <citation type="submission" date="2023-06" db="EMBL/GenBank/DDBJ databases">
        <authorList>
            <person name="Swenson N.G."/>
            <person name="Wegrzyn J.L."/>
            <person name="Mcevoy S.L."/>
        </authorList>
    </citation>
    <scope>NUCLEOTIDE SEQUENCE</scope>
    <source>
        <strain evidence="5">NS2018</strain>
        <tissue evidence="5">Leaf</tissue>
    </source>
</reference>
<feature type="region of interest" description="Disordered" evidence="2">
    <location>
        <begin position="1"/>
        <end position="52"/>
    </location>
</feature>
<dbReference type="PANTHER" id="PTHR11439">
    <property type="entry name" value="GAG-POL-RELATED RETROTRANSPOSON"/>
    <property type="match status" value="1"/>
</dbReference>
<evidence type="ECO:0000259" key="4">
    <source>
        <dbReference type="Pfam" id="PF22936"/>
    </source>
</evidence>
<dbReference type="Pfam" id="PF07727">
    <property type="entry name" value="RVT_2"/>
    <property type="match status" value="1"/>
</dbReference>
<keyword evidence="1" id="KW-0645">Protease</keyword>
<feature type="domain" description="Reverse transcriptase Ty1/copia-type" evidence="3">
    <location>
        <begin position="316"/>
        <end position="518"/>
    </location>
</feature>
<keyword evidence="6" id="KW-1185">Reference proteome</keyword>
<feature type="compositionally biased region" description="Basic and acidic residues" evidence="2">
    <location>
        <begin position="25"/>
        <end position="35"/>
    </location>
</feature>
<organism evidence="5 6">
    <name type="scientific">Acer saccharum</name>
    <name type="common">Sugar maple</name>
    <dbReference type="NCBI Taxonomy" id="4024"/>
    <lineage>
        <taxon>Eukaryota</taxon>
        <taxon>Viridiplantae</taxon>
        <taxon>Streptophyta</taxon>
        <taxon>Embryophyta</taxon>
        <taxon>Tracheophyta</taxon>
        <taxon>Spermatophyta</taxon>
        <taxon>Magnoliopsida</taxon>
        <taxon>eudicotyledons</taxon>
        <taxon>Gunneridae</taxon>
        <taxon>Pentapetalae</taxon>
        <taxon>rosids</taxon>
        <taxon>malvids</taxon>
        <taxon>Sapindales</taxon>
        <taxon>Sapindaceae</taxon>
        <taxon>Hippocastanoideae</taxon>
        <taxon>Acereae</taxon>
        <taxon>Acer</taxon>
    </lineage>
</organism>
<evidence type="ECO:0000256" key="1">
    <source>
        <dbReference type="ARBA" id="ARBA00022750"/>
    </source>
</evidence>
<keyword evidence="1" id="KW-0064">Aspartyl protease</keyword>
<evidence type="ECO:0000313" key="6">
    <source>
        <dbReference type="Proteomes" id="UP001168877"/>
    </source>
</evidence>
<name>A0AA39W6H7_ACESA</name>
<comment type="caution">
    <text evidence="5">The sequence shown here is derived from an EMBL/GenBank/DDBJ whole genome shotgun (WGS) entry which is preliminary data.</text>
</comment>
<evidence type="ECO:0008006" key="7">
    <source>
        <dbReference type="Google" id="ProtNLM"/>
    </source>
</evidence>
<dbReference type="InterPro" id="IPR054722">
    <property type="entry name" value="PolX-like_BBD"/>
</dbReference>
<gene>
    <name evidence="5" type="ORF">LWI29_026876</name>
</gene>
<protein>
    <recommendedName>
        <fullName evidence="7">Retrovirus-related Pol polyprotein from transposon RE1</fullName>
    </recommendedName>
</protein>
<dbReference type="Proteomes" id="UP001168877">
    <property type="component" value="Unassembled WGS sequence"/>
</dbReference>
<dbReference type="GO" id="GO:0004190">
    <property type="term" value="F:aspartic-type endopeptidase activity"/>
    <property type="evidence" value="ECO:0007669"/>
    <property type="project" value="UniProtKB-KW"/>
</dbReference>
<evidence type="ECO:0000256" key="2">
    <source>
        <dbReference type="SAM" id="MobiDB-lite"/>
    </source>
</evidence>
<accession>A0AA39W6H7</accession>
<dbReference type="InterPro" id="IPR043502">
    <property type="entry name" value="DNA/RNA_pol_sf"/>
</dbReference>
<reference evidence="5" key="1">
    <citation type="journal article" date="2022" name="Plant J.">
        <title>Strategies of tolerance reflected in two North American maple genomes.</title>
        <authorList>
            <person name="McEvoy S.L."/>
            <person name="Sezen U.U."/>
            <person name="Trouern-Trend A."/>
            <person name="McMahon S.M."/>
            <person name="Schaberg P.G."/>
            <person name="Yang J."/>
            <person name="Wegrzyn J.L."/>
            <person name="Swenson N.G."/>
        </authorList>
    </citation>
    <scope>NUCLEOTIDE SEQUENCE</scope>
    <source>
        <strain evidence="5">NS2018</strain>
    </source>
</reference>
<dbReference type="Pfam" id="PF22936">
    <property type="entry name" value="Pol_BBD"/>
    <property type="match status" value="1"/>
</dbReference>
<dbReference type="AlphaFoldDB" id="A0AA39W6H7"/>
<keyword evidence="1" id="KW-0378">Hydrolase</keyword>
<sequence>MAVRSKPNPVRYERSNRPYGSQESRSQERQPEHFRQDRRRPGAGAGRGRPNCSHCGEMGHWVQTCYELNGYPVGHPKAKFNSSPRGFSNNKRPAVNNVAEGSSKIDGSQVVGISEDQLKQLLSLVGKNDDSISQANAVTKPDLSKIASRNWIIDSGATDHISSSSKLFLRKNKSCSLPPVLLPSGDKANIIVKGSLPLNYVYYLHNVLCVPTFKVDLISVSRLTRGLNCSITFFPYWCILQDLATRRMIGLGKQRDGPIRRPLFILSGKRPCVLSCGLSRPTAPGLLLRFQLVRLPLAADGCIKSSSDRMGLLRGTGFTQLEGIDFQDTFSPTAKIVSVRCLLALAAARGWSLHQMDVNNAFLHGDLDEEIYMSPPPRLQRQGENNLVCRLHKSLYCLKQASRQWLAKFSEAICSAGFVQSRADYSLFTKTQGKLFTALLIYVDDILITGNNPVSIAATKKFLHNHFNLKDLGNLKYFLGIEVSASKRGIFISQRKYALEIIEDVGLLGAAPIDTPMEQGLKLSDKSDSLKDPSRHRRLVGRLIYLTVSRLDITYAVHVLSRFMHQPRKLHMEAALRVVRYLKGAPGQGLFFSSNSDFRLRAYCDSDWVKATENSFSFFCRGRISCNDRSLL</sequence>
<evidence type="ECO:0000313" key="5">
    <source>
        <dbReference type="EMBL" id="KAK0605442.1"/>
    </source>
</evidence>
<feature type="domain" description="Retrovirus-related Pol polyprotein from transposon TNT 1-94-like beta-barrel" evidence="4">
    <location>
        <begin position="151"/>
        <end position="224"/>
    </location>
</feature>